<evidence type="ECO:0000313" key="2">
    <source>
        <dbReference type="EMBL" id="QMW03766.1"/>
    </source>
</evidence>
<keyword evidence="3" id="KW-1185">Reference proteome</keyword>
<protein>
    <submittedName>
        <fullName evidence="2">Vanadium-dependent haloperoxidase</fullName>
    </submittedName>
</protein>
<dbReference type="KEGG" id="sfol:H3H32_02080"/>
<dbReference type="PANTHER" id="PTHR34599:SF2">
    <property type="entry name" value="TRAF-TYPE DOMAIN-CONTAINING PROTEIN"/>
    <property type="match status" value="1"/>
</dbReference>
<dbReference type="Proteomes" id="UP000515369">
    <property type="component" value="Chromosome"/>
</dbReference>
<dbReference type="InterPro" id="IPR000326">
    <property type="entry name" value="PAP2/HPO"/>
</dbReference>
<dbReference type="GO" id="GO:0004601">
    <property type="term" value="F:peroxidase activity"/>
    <property type="evidence" value="ECO:0007669"/>
    <property type="project" value="UniProtKB-KW"/>
</dbReference>
<dbReference type="InterPro" id="IPR052559">
    <property type="entry name" value="V-haloperoxidase"/>
</dbReference>
<reference evidence="2 3" key="1">
    <citation type="submission" date="2020-07" db="EMBL/GenBank/DDBJ databases">
        <title>Spirosoma foliorum sp. nov., isolated from the leaves on the Nejang mountain Korea, Republic of.</title>
        <authorList>
            <person name="Ho H."/>
            <person name="Lee Y.-J."/>
            <person name="Nurcahyanto D.-A."/>
            <person name="Kim S.-G."/>
        </authorList>
    </citation>
    <scope>NUCLEOTIDE SEQUENCE [LARGE SCALE GENOMIC DNA]</scope>
    <source>
        <strain evidence="2 3">PL0136</strain>
    </source>
</reference>
<evidence type="ECO:0000313" key="3">
    <source>
        <dbReference type="Proteomes" id="UP000515369"/>
    </source>
</evidence>
<dbReference type="CDD" id="cd03398">
    <property type="entry name" value="PAP2_haloperoxidase"/>
    <property type="match status" value="1"/>
</dbReference>
<accession>A0A7G5GY24</accession>
<organism evidence="2 3">
    <name type="scientific">Spirosoma foliorum</name>
    <dbReference type="NCBI Taxonomy" id="2710596"/>
    <lineage>
        <taxon>Bacteria</taxon>
        <taxon>Pseudomonadati</taxon>
        <taxon>Bacteroidota</taxon>
        <taxon>Cytophagia</taxon>
        <taxon>Cytophagales</taxon>
        <taxon>Cytophagaceae</taxon>
        <taxon>Spirosoma</taxon>
    </lineage>
</organism>
<dbReference type="SUPFAM" id="SSF48317">
    <property type="entry name" value="Acid phosphatase/Vanadium-dependent haloperoxidase"/>
    <property type="match status" value="1"/>
</dbReference>
<proteinExistence type="predicted"/>
<dbReference type="Gene3D" id="1.10.606.20">
    <property type="match status" value="1"/>
</dbReference>
<dbReference type="PANTHER" id="PTHR34599">
    <property type="entry name" value="PEROXIDASE-RELATED"/>
    <property type="match status" value="1"/>
</dbReference>
<feature type="domain" description="Phosphatidic acid phosphatase type 2/haloperoxidase" evidence="1">
    <location>
        <begin position="99"/>
        <end position="255"/>
    </location>
</feature>
<dbReference type="RefSeq" id="WP_182461023.1">
    <property type="nucleotide sequence ID" value="NZ_CP059732.1"/>
</dbReference>
<evidence type="ECO:0000259" key="1">
    <source>
        <dbReference type="Pfam" id="PF01569"/>
    </source>
</evidence>
<name>A0A7G5GY24_9BACT</name>
<gene>
    <name evidence="2" type="ORF">H3H32_02080</name>
</gene>
<keyword evidence="2" id="KW-0575">Peroxidase</keyword>
<dbReference type="EMBL" id="CP059732">
    <property type="protein sequence ID" value="QMW03766.1"/>
    <property type="molecule type" value="Genomic_DNA"/>
</dbReference>
<dbReference type="AlphaFoldDB" id="A0A7G5GY24"/>
<sequence>MHPNWGQNRTFSERNSKLPLPKPLEYSTDTTSKYFIHYKEVFERKKSLTEAEHATVMWWGDDPTETCSPPGHSYNLATIAIRNSKADLVKAAETYARVGMAVADAFICCWKVKFTYNVERPSSFIRAKISENELRGPWLPFFLEPPFPSFYSGHAVQSAATATVLTELYGKSFSFTDNTHVNRPDLVYHVEGKVAVKPNPTRYEDYYPIAVKHVLTYKARHYKSFWAAAQECAESRLMGGIHTRHDNEVGLVEGTKIGRNINALKWH</sequence>
<keyword evidence="2" id="KW-0560">Oxidoreductase</keyword>
<dbReference type="InterPro" id="IPR036938">
    <property type="entry name" value="PAP2/HPO_sf"/>
</dbReference>
<dbReference type="Pfam" id="PF01569">
    <property type="entry name" value="PAP2"/>
    <property type="match status" value="1"/>
</dbReference>